<dbReference type="Proteomes" id="UP001075354">
    <property type="component" value="Chromosome 6"/>
</dbReference>
<reference evidence="4" key="1">
    <citation type="submission" date="2022-12" db="EMBL/GenBank/DDBJ databases">
        <title>Chromosome-level genome assembly of the bean flower thrips Megalurothrips usitatus.</title>
        <authorList>
            <person name="Ma L."/>
            <person name="Liu Q."/>
            <person name="Li H."/>
            <person name="Cai W."/>
        </authorList>
    </citation>
    <scope>NUCLEOTIDE SEQUENCE</scope>
    <source>
        <strain evidence="4">Cailab_2022a</strain>
    </source>
</reference>
<feature type="region of interest" description="Disordered" evidence="2">
    <location>
        <begin position="1"/>
        <end position="29"/>
    </location>
</feature>
<dbReference type="Gene3D" id="2.60.40.2840">
    <property type="match status" value="1"/>
</dbReference>
<feature type="compositionally biased region" description="Low complexity" evidence="2">
    <location>
        <begin position="10"/>
        <end position="22"/>
    </location>
</feature>
<dbReference type="InterPro" id="IPR041611">
    <property type="entry name" value="SKICH"/>
</dbReference>
<accession>A0AAV7XTR9</accession>
<feature type="domain" description="SKICH" evidence="3">
    <location>
        <begin position="59"/>
        <end position="156"/>
    </location>
</feature>
<evidence type="ECO:0000259" key="3">
    <source>
        <dbReference type="Pfam" id="PF17751"/>
    </source>
</evidence>
<keyword evidence="1" id="KW-0175">Coiled coil</keyword>
<evidence type="ECO:0000313" key="4">
    <source>
        <dbReference type="EMBL" id="KAJ1526876.1"/>
    </source>
</evidence>
<evidence type="ECO:0000256" key="1">
    <source>
        <dbReference type="SAM" id="Coils"/>
    </source>
</evidence>
<feature type="region of interest" description="Disordered" evidence="2">
    <location>
        <begin position="807"/>
        <end position="828"/>
    </location>
</feature>
<evidence type="ECO:0000313" key="5">
    <source>
        <dbReference type="Proteomes" id="UP001075354"/>
    </source>
</evidence>
<keyword evidence="5" id="KW-1185">Reference proteome</keyword>
<dbReference type="EMBL" id="JAPTSV010000006">
    <property type="protein sequence ID" value="KAJ1526875.1"/>
    <property type="molecule type" value="Genomic_DNA"/>
</dbReference>
<dbReference type="AlphaFoldDB" id="A0AAV7XTR9"/>
<feature type="compositionally biased region" description="Polar residues" evidence="2">
    <location>
        <begin position="278"/>
        <end position="293"/>
    </location>
</feature>
<feature type="coiled-coil region" evidence="1">
    <location>
        <begin position="417"/>
        <end position="451"/>
    </location>
</feature>
<comment type="caution">
    <text evidence="4">The sequence shown here is derived from an EMBL/GenBank/DDBJ whole genome shotgun (WGS) entry which is preliminary data.</text>
</comment>
<dbReference type="EMBL" id="JAPTSV010000006">
    <property type="protein sequence ID" value="KAJ1526874.1"/>
    <property type="molecule type" value="Genomic_DNA"/>
</dbReference>
<feature type="region of interest" description="Disordered" evidence="2">
    <location>
        <begin position="278"/>
        <end position="297"/>
    </location>
</feature>
<name>A0AAV7XTR9_9NEOP</name>
<dbReference type="EMBL" id="JAPTSV010000006">
    <property type="protein sequence ID" value="KAJ1526876.1"/>
    <property type="molecule type" value="Genomic_DNA"/>
</dbReference>
<feature type="region of interest" description="Disordered" evidence="2">
    <location>
        <begin position="195"/>
        <end position="215"/>
    </location>
</feature>
<sequence>MEVSKEEDSSGPSSLSSDQASLCVIPDPDDSSEEDGFIYLDKSSLPASLNLPEQERALIVFHSVDEEYPANADIVCQYIRPEGWEENCKDQICLFKVGWVTKNDAIFMLPSPLPSNDPIGQIIIPEKMLPKDTMNLFQFCYMRDYTLLGASTPFQFTYQEVASHGQSNSDACKYMEESHMEMGCSASCTKRTTQRDSALNKPQSQSSNSNFETGRSSAAGKVECVLQPSKEIPQLITAIYKDLEMAGSCCGHKAESISSTAFSFLKEDIIDDLDVTSNVSSKGSRMTSSQPGSVGNEVMNKSCHVENTKDFIAESYSSANFNFLDTSNISSKETQMISSQSGFVGSEVMNKSCHVEQPKDLAAENYSSANFNFLRDEFLDDSANTSCKGSGLMSSGSSELMNKSCHMKQAAKDFSERDAKEDELSHLKQRLDEVSEEKQLFQEQYNSLLATTKRYAEDLVSVRAEKESLNGHMVELAISHKMLCSENTRLNTELELIKQNIVENSTKHEAEKKTLVKQLQDASSNNSYLKEEIAYLRSQIKVDDVKEVQPECMCTKYKKQVDDLTARISDYEVMRSCLEVELEEEIKLGKERDQYLIQLEQVKVNNFQMANNWLASTPNSGANGNTLLEMEENVNSTLEALECALKEMEVLRSRKAAINKANRVLREDFMKKRNEWEERMCKQRLEYDVKLSELQKHLEGEKSSKAALLGEIESLSDQLHRNHQIHQQDVSEAVQVANREIETLHKQKSELDKECTLLRVKCGNHGMEENTNSSLMKNLQEAKEEYTKLYTEKIRIQEKLSRLQQKVKSKKVSRAHQDATSSATPKADFMSNVSSSWRATIDELM</sequence>
<feature type="coiled-coil region" evidence="1">
    <location>
        <begin position="734"/>
        <end position="806"/>
    </location>
</feature>
<gene>
    <name evidence="4" type="ORF">ONE63_008431</name>
</gene>
<feature type="coiled-coil region" evidence="1">
    <location>
        <begin position="627"/>
        <end position="661"/>
    </location>
</feature>
<evidence type="ECO:0000256" key="2">
    <source>
        <dbReference type="SAM" id="MobiDB-lite"/>
    </source>
</evidence>
<proteinExistence type="predicted"/>
<protein>
    <recommendedName>
        <fullName evidence="3">SKICH domain-containing protein</fullName>
    </recommendedName>
</protein>
<organism evidence="4 5">
    <name type="scientific">Megalurothrips usitatus</name>
    <name type="common">bean blossom thrips</name>
    <dbReference type="NCBI Taxonomy" id="439358"/>
    <lineage>
        <taxon>Eukaryota</taxon>
        <taxon>Metazoa</taxon>
        <taxon>Ecdysozoa</taxon>
        <taxon>Arthropoda</taxon>
        <taxon>Hexapoda</taxon>
        <taxon>Insecta</taxon>
        <taxon>Pterygota</taxon>
        <taxon>Neoptera</taxon>
        <taxon>Paraneoptera</taxon>
        <taxon>Thysanoptera</taxon>
        <taxon>Terebrantia</taxon>
        <taxon>Thripoidea</taxon>
        <taxon>Thripidae</taxon>
        <taxon>Megalurothrips</taxon>
    </lineage>
</organism>
<dbReference type="Pfam" id="PF17751">
    <property type="entry name" value="SKICH"/>
    <property type="match status" value="1"/>
</dbReference>